<keyword evidence="2" id="KW-1185">Reference proteome</keyword>
<organism evidence="1 2">
    <name type="scientific">Trifolium medium</name>
    <dbReference type="NCBI Taxonomy" id="97028"/>
    <lineage>
        <taxon>Eukaryota</taxon>
        <taxon>Viridiplantae</taxon>
        <taxon>Streptophyta</taxon>
        <taxon>Embryophyta</taxon>
        <taxon>Tracheophyta</taxon>
        <taxon>Spermatophyta</taxon>
        <taxon>Magnoliopsida</taxon>
        <taxon>eudicotyledons</taxon>
        <taxon>Gunneridae</taxon>
        <taxon>Pentapetalae</taxon>
        <taxon>rosids</taxon>
        <taxon>fabids</taxon>
        <taxon>Fabales</taxon>
        <taxon>Fabaceae</taxon>
        <taxon>Papilionoideae</taxon>
        <taxon>50 kb inversion clade</taxon>
        <taxon>NPAAA clade</taxon>
        <taxon>Hologalegina</taxon>
        <taxon>IRL clade</taxon>
        <taxon>Trifolieae</taxon>
        <taxon>Trifolium</taxon>
    </lineage>
</organism>
<protein>
    <submittedName>
        <fullName evidence="1">Uncharacterized protein</fullName>
    </submittedName>
</protein>
<proteinExistence type="predicted"/>
<dbReference type="EMBL" id="LXQA011341928">
    <property type="protein sequence ID" value="MCI93895.1"/>
    <property type="molecule type" value="Genomic_DNA"/>
</dbReference>
<evidence type="ECO:0000313" key="2">
    <source>
        <dbReference type="Proteomes" id="UP000265520"/>
    </source>
</evidence>
<name>A0A392W4Q9_9FABA</name>
<accession>A0A392W4Q9</accession>
<evidence type="ECO:0000313" key="1">
    <source>
        <dbReference type="EMBL" id="MCI93895.1"/>
    </source>
</evidence>
<dbReference type="Proteomes" id="UP000265520">
    <property type="component" value="Unassembled WGS sequence"/>
</dbReference>
<comment type="caution">
    <text evidence="1">The sequence shown here is derived from an EMBL/GenBank/DDBJ whole genome shotgun (WGS) entry which is preliminary data.</text>
</comment>
<reference evidence="1 2" key="1">
    <citation type="journal article" date="2018" name="Front. Plant Sci.">
        <title>Red Clover (Trifolium pratense) and Zigzag Clover (T. medium) - A Picture of Genomic Similarities and Differences.</title>
        <authorList>
            <person name="Dluhosova J."/>
            <person name="Istvanek J."/>
            <person name="Nedelnik J."/>
            <person name="Repkova J."/>
        </authorList>
    </citation>
    <scope>NUCLEOTIDE SEQUENCE [LARGE SCALE GENOMIC DNA]</scope>
    <source>
        <strain evidence="2">cv. 10/8</strain>
        <tissue evidence="1">Leaf</tissue>
    </source>
</reference>
<feature type="non-terminal residue" evidence="1">
    <location>
        <position position="59"/>
    </location>
</feature>
<sequence length="59" mass="6644">MKTLLASIPDQILGHILSFLSMKESYKKALSRNSGVILSVSSLDLDEKDFTNYNDFYNA</sequence>
<dbReference type="AlphaFoldDB" id="A0A392W4Q9"/>